<dbReference type="SMART" id="SM00327">
    <property type="entry name" value="VWA"/>
    <property type="match status" value="1"/>
</dbReference>
<comment type="similarity">
    <text evidence="4">Belongs to the copine family.</text>
</comment>
<dbReference type="GeneTree" id="ENSGT00940000155519"/>
<evidence type="ECO:0000256" key="2">
    <source>
        <dbReference type="ARBA" id="ARBA00004236"/>
    </source>
</evidence>
<evidence type="ECO:0000313" key="14">
    <source>
        <dbReference type="Proteomes" id="UP000694409"/>
    </source>
</evidence>
<organism evidence="13 14">
    <name type="scientific">Serinus canaria</name>
    <name type="common">Island canary</name>
    <name type="synonym">Fringilla canaria</name>
    <dbReference type="NCBI Taxonomy" id="9135"/>
    <lineage>
        <taxon>Eukaryota</taxon>
        <taxon>Metazoa</taxon>
        <taxon>Chordata</taxon>
        <taxon>Craniata</taxon>
        <taxon>Vertebrata</taxon>
        <taxon>Euteleostomi</taxon>
        <taxon>Archelosauria</taxon>
        <taxon>Archosauria</taxon>
        <taxon>Dinosauria</taxon>
        <taxon>Saurischia</taxon>
        <taxon>Theropoda</taxon>
        <taxon>Coelurosauria</taxon>
        <taxon>Aves</taxon>
        <taxon>Neognathae</taxon>
        <taxon>Neoaves</taxon>
        <taxon>Telluraves</taxon>
        <taxon>Australaves</taxon>
        <taxon>Passeriformes</taxon>
        <taxon>Passeroidea</taxon>
        <taxon>Fringillidae</taxon>
        <taxon>Carduelinae</taxon>
        <taxon>Serinus</taxon>
    </lineage>
</organism>
<dbReference type="GO" id="GO:0005737">
    <property type="term" value="C:cytoplasm"/>
    <property type="evidence" value="ECO:0007669"/>
    <property type="project" value="UniProtKB-SubCell"/>
</dbReference>
<evidence type="ECO:0000256" key="5">
    <source>
        <dbReference type="ARBA" id="ARBA00022475"/>
    </source>
</evidence>
<evidence type="ECO:0000256" key="9">
    <source>
        <dbReference type="ARBA" id="ARBA00022837"/>
    </source>
</evidence>
<dbReference type="PANTHER" id="PTHR10857">
    <property type="entry name" value="COPINE"/>
    <property type="match status" value="1"/>
</dbReference>
<dbReference type="InterPro" id="IPR036465">
    <property type="entry name" value="vWFA_dom_sf"/>
</dbReference>
<dbReference type="Pfam" id="PF07002">
    <property type="entry name" value="Copine"/>
    <property type="match status" value="1"/>
</dbReference>
<dbReference type="SMART" id="SM00239">
    <property type="entry name" value="C2"/>
    <property type="match status" value="2"/>
</dbReference>
<evidence type="ECO:0000256" key="6">
    <source>
        <dbReference type="ARBA" id="ARBA00022490"/>
    </source>
</evidence>
<evidence type="ECO:0000259" key="12">
    <source>
        <dbReference type="PROSITE" id="PS50004"/>
    </source>
</evidence>
<reference evidence="13" key="2">
    <citation type="submission" date="2025-09" db="UniProtKB">
        <authorList>
            <consortium name="Ensembl"/>
        </authorList>
    </citation>
    <scope>IDENTIFICATION</scope>
</reference>
<dbReference type="InterPro" id="IPR045052">
    <property type="entry name" value="Copine"/>
</dbReference>
<protein>
    <submittedName>
        <fullName evidence="13">Copine 4</fullName>
    </submittedName>
</protein>
<dbReference type="CDD" id="cd04048">
    <property type="entry name" value="C2A_Copine"/>
    <property type="match status" value="1"/>
</dbReference>
<dbReference type="Pfam" id="PF00168">
    <property type="entry name" value="C2"/>
    <property type="match status" value="2"/>
</dbReference>
<dbReference type="AlphaFoldDB" id="A0A8C9L4W7"/>
<evidence type="ECO:0000256" key="7">
    <source>
        <dbReference type="ARBA" id="ARBA00022723"/>
    </source>
</evidence>
<dbReference type="Gene3D" id="3.40.50.410">
    <property type="entry name" value="von Willebrand factor, type A domain"/>
    <property type="match status" value="1"/>
</dbReference>
<keyword evidence="10" id="KW-0472">Membrane</keyword>
<dbReference type="PROSITE" id="PS50004">
    <property type="entry name" value="C2"/>
    <property type="match status" value="2"/>
</dbReference>
<keyword evidence="5" id="KW-1003">Cell membrane</keyword>
<evidence type="ECO:0000313" key="13">
    <source>
        <dbReference type="Ensembl" id="ENSSCAP00000002018.1"/>
    </source>
</evidence>
<dbReference type="GO" id="GO:0005544">
    <property type="term" value="F:calcium-dependent phospholipid binding"/>
    <property type="evidence" value="ECO:0007669"/>
    <property type="project" value="InterPro"/>
</dbReference>
<evidence type="ECO:0000256" key="3">
    <source>
        <dbReference type="ARBA" id="ARBA00004496"/>
    </source>
</evidence>
<dbReference type="GO" id="GO:0005886">
    <property type="term" value="C:plasma membrane"/>
    <property type="evidence" value="ECO:0007669"/>
    <property type="project" value="UniProtKB-SubCell"/>
</dbReference>
<proteinExistence type="inferred from homology"/>
<evidence type="ECO:0000256" key="11">
    <source>
        <dbReference type="ARBA" id="ARBA00023242"/>
    </source>
</evidence>
<dbReference type="PANTHER" id="PTHR10857:SF4">
    <property type="entry name" value="COPINE-4"/>
    <property type="match status" value="1"/>
</dbReference>
<dbReference type="InterPro" id="IPR000008">
    <property type="entry name" value="C2_dom"/>
</dbReference>
<keyword evidence="7" id="KW-0479">Metal-binding</keyword>
<keyword evidence="8" id="KW-0677">Repeat</keyword>
<dbReference type="InterPro" id="IPR037768">
    <property type="entry name" value="C2B_Copine"/>
</dbReference>
<keyword evidence="14" id="KW-1185">Reference proteome</keyword>
<dbReference type="InterPro" id="IPR002035">
    <property type="entry name" value="VWF_A"/>
</dbReference>
<feature type="domain" description="C2" evidence="12">
    <location>
        <begin position="137"/>
        <end position="262"/>
    </location>
</feature>
<keyword evidence="9" id="KW-0106">Calcium</keyword>
<dbReference type="CDD" id="cd04047">
    <property type="entry name" value="C2B_Copine"/>
    <property type="match status" value="1"/>
</dbReference>
<reference evidence="13" key="1">
    <citation type="submission" date="2025-08" db="UniProtKB">
        <authorList>
            <consortium name="Ensembl"/>
        </authorList>
    </citation>
    <scope>IDENTIFICATION</scope>
</reference>
<dbReference type="GO" id="GO:0005634">
    <property type="term" value="C:nucleus"/>
    <property type="evidence" value="ECO:0007669"/>
    <property type="project" value="UniProtKB-SubCell"/>
</dbReference>
<name>A0A8C9L4W7_SERCA</name>
<dbReference type="GO" id="GO:0046872">
    <property type="term" value="F:metal ion binding"/>
    <property type="evidence" value="ECO:0007669"/>
    <property type="project" value="UniProtKB-KW"/>
</dbReference>
<dbReference type="FunFam" id="2.60.40.150:FF:000083">
    <property type="entry name" value="Copine 4"/>
    <property type="match status" value="1"/>
</dbReference>
<dbReference type="GO" id="GO:0071277">
    <property type="term" value="P:cellular response to calcium ion"/>
    <property type="evidence" value="ECO:0007669"/>
    <property type="project" value="TreeGrafter"/>
</dbReference>
<dbReference type="InterPro" id="IPR010734">
    <property type="entry name" value="Copine_C"/>
</dbReference>
<dbReference type="SUPFAM" id="SSF49562">
    <property type="entry name" value="C2 domain (Calcium/lipid-binding domain, CaLB)"/>
    <property type="match status" value="2"/>
</dbReference>
<dbReference type="Proteomes" id="UP000694409">
    <property type="component" value="Unassembled WGS sequence"/>
</dbReference>
<dbReference type="SUPFAM" id="SSF53300">
    <property type="entry name" value="vWA-like"/>
    <property type="match status" value="1"/>
</dbReference>
<evidence type="ECO:0000256" key="1">
    <source>
        <dbReference type="ARBA" id="ARBA00004123"/>
    </source>
</evidence>
<dbReference type="FunFam" id="2.60.40.150:FF:000042">
    <property type="entry name" value="Copine 3"/>
    <property type="match status" value="1"/>
</dbReference>
<dbReference type="InterPro" id="IPR035892">
    <property type="entry name" value="C2_domain_sf"/>
</dbReference>
<evidence type="ECO:0000256" key="10">
    <source>
        <dbReference type="ARBA" id="ARBA00023136"/>
    </source>
</evidence>
<sequence>MKKMSNIYESAANTLGIFNSPCLTKVELRVACKGISDRDALSKPDPCVILKMQSHGQWFEVDRTEVIRTCINPVFSKLFTVDFYFEEVQRLRFEVHDISSNHNGLKEADFLGGMECTLGQIVSQRKLSKSLLKHGNTAGKSSITVIAEELSGNDDYVELSFSARKLDDKDFFSKSDPFLEIFRVNDDATQQLVHRTEVVMNNLNPAWKTFKVSVNSLCSGDQDRRLKCIVWDWDSNGKHDFIGEFSSTFKEMRGAMEGRQVSSSPMFYQYKAKFNVLLSCLQIHKMHSFLDYIMGGCQIQFTVAIDFTASNGDPRNSCSLHYIHPYQPNEYLKALVAVGEICQDYDSDKMFPAFGFGARIPPEYKVGIQGVVEAYQSCLPKLQLYGPTNIAPIIQKVAKSASEETNTKEASQYFILLILTDGVITDMADTREAIVHASHLPMSVIIVGVGNADFSDMQMLDGDDGILRSPKGEPVLRDIVQFVPFRNFKHASPAALAKSVLAEVPNQVVDYYNGKGIKPKCMSEYESSRTLAP</sequence>
<gene>
    <name evidence="13" type="primary">CPNE4</name>
</gene>
<comment type="subcellular location">
    <subcellularLocation>
        <location evidence="2">Cell membrane</location>
    </subcellularLocation>
    <subcellularLocation>
        <location evidence="3">Cytoplasm</location>
    </subcellularLocation>
    <subcellularLocation>
        <location evidence="1">Nucleus</location>
    </subcellularLocation>
</comment>
<feature type="domain" description="C2" evidence="12">
    <location>
        <begin position="3"/>
        <end position="131"/>
    </location>
</feature>
<evidence type="ECO:0000256" key="8">
    <source>
        <dbReference type="ARBA" id="ARBA00022737"/>
    </source>
</evidence>
<accession>A0A8C9L4W7</accession>
<dbReference type="Gene3D" id="2.60.40.150">
    <property type="entry name" value="C2 domain"/>
    <property type="match status" value="2"/>
</dbReference>
<keyword evidence="11" id="KW-0539">Nucleus</keyword>
<dbReference type="Ensembl" id="ENSSCAT00000002380.1">
    <property type="protein sequence ID" value="ENSSCAP00000002018.1"/>
    <property type="gene ID" value="ENSSCAG00000001599.1"/>
</dbReference>
<evidence type="ECO:0000256" key="4">
    <source>
        <dbReference type="ARBA" id="ARBA00009048"/>
    </source>
</evidence>
<keyword evidence="6" id="KW-0963">Cytoplasm</keyword>